<reference evidence="2 3" key="2">
    <citation type="submission" date="2018-12" db="EMBL/GenBank/DDBJ databases">
        <title>Genomic insights into the evolutionary origins and pathogenicity of five Vibrio parahaemolyticus strains isolated from the shrimp with acute hepatopancreatic necrosis disease (AHPND).</title>
        <authorList>
            <person name="Yang Q."/>
            <person name="Dong X."/>
            <person name="Xie G."/>
            <person name="Fu S."/>
            <person name="Zou P."/>
            <person name="Sun J."/>
            <person name="Wang Y."/>
            <person name="Huang J."/>
        </authorList>
    </citation>
    <scope>NUCLEOTIDE SEQUENCE [LARGE SCALE GENOMIC DNA]</scope>
    <source>
        <strain evidence="2 3">20160303005-1</strain>
    </source>
</reference>
<reference evidence="1" key="3">
    <citation type="submission" date="2019-12" db="EMBL/GenBank/DDBJ databases">
        <authorList>
            <consortium name="NCBI Pathogen Detection Project"/>
        </authorList>
    </citation>
    <scope>NUCLEOTIDE SEQUENCE</scope>
    <source>
        <strain evidence="1">1930</strain>
    </source>
</reference>
<dbReference type="Proteomes" id="UP000464718">
    <property type="component" value="Chromosome ii"/>
</dbReference>
<accession>A0A3E1IKV5</accession>
<proteinExistence type="predicted"/>
<evidence type="ECO:0000313" key="3">
    <source>
        <dbReference type="Proteomes" id="UP000464718"/>
    </source>
</evidence>
<dbReference type="EMBL" id="DACQKT010000002">
    <property type="protein sequence ID" value="HAS6676667.1"/>
    <property type="molecule type" value="Genomic_DNA"/>
</dbReference>
<name>A0A3E1IKV5_VIBPH</name>
<dbReference type="Proteomes" id="UP000856022">
    <property type="component" value="Unassembled WGS sequence"/>
</dbReference>
<evidence type="ECO:0000313" key="1">
    <source>
        <dbReference type="EMBL" id="HAS6676667.1"/>
    </source>
</evidence>
<organism evidence="1">
    <name type="scientific">Vibrio parahaemolyticus</name>
    <dbReference type="NCBI Taxonomy" id="670"/>
    <lineage>
        <taxon>Bacteria</taxon>
        <taxon>Pseudomonadati</taxon>
        <taxon>Pseudomonadota</taxon>
        <taxon>Gammaproteobacteria</taxon>
        <taxon>Vibrionales</taxon>
        <taxon>Vibrionaceae</taxon>
        <taxon>Vibrio</taxon>
    </lineage>
</organism>
<gene>
    <name evidence="2" type="ORF">EHC69_26205</name>
    <name evidence="1" type="ORF">I7278_07585</name>
</gene>
<reference evidence="1" key="1">
    <citation type="journal article" date="2018" name="Genome Biol.">
        <title>SKESA: strategic k-mer extension for scrupulous assemblies.</title>
        <authorList>
            <person name="Souvorov A."/>
            <person name="Agarwala R."/>
            <person name="Lipman D.J."/>
        </authorList>
    </citation>
    <scope>NUCLEOTIDE SEQUENCE</scope>
    <source>
        <strain evidence="1">1930</strain>
    </source>
</reference>
<protein>
    <submittedName>
        <fullName evidence="1">Uncharacterized protein</fullName>
    </submittedName>
</protein>
<evidence type="ECO:0000313" key="2">
    <source>
        <dbReference type="EMBL" id="QHH12735.1"/>
    </source>
</evidence>
<sequence>MSSYKRIDFDDSPVSFATAPIFMFNLHIRDNADAVNCLAYQCVKHIGFYAAFDLQPNGIGLMFNASIYPCR</sequence>
<dbReference type="EMBL" id="CP034299">
    <property type="protein sequence ID" value="QHH12735.1"/>
    <property type="molecule type" value="Genomic_DNA"/>
</dbReference>
<dbReference type="AlphaFoldDB" id="A0A3E1IKV5"/>